<dbReference type="InterPro" id="IPR007681">
    <property type="entry name" value="Mog1"/>
</dbReference>
<protein>
    <recommendedName>
        <fullName evidence="5">Mog1p/PsbP-like protein</fullName>
    </recommendedName>
</protein>
<evidence type="ECO:0008006" key="5">
    <source>
        <dbReference type="Google" id="ProtNLM"/>
    </source>
</evidence>
<proteinExistence type="inferred from homology"/>
<dbReference type="GO" id="GO:0006606">
    <property type="term" value="P:protein import into nucleus"/>
    <property type="evidence" value="ECO:0007669"/>
    <property type="project" value="TreeGrafter"/>
</dbReference>
<reference evidence="4" key="1">
    <citation type="submission" date="2021-01" db="EMBL/GenBank/DDBJ databases">
        <authorList>
            <person name="Corre E."/>
            <person name="Pelletier E."/>
            <person name="Niang G."/>
            <person name="Scheremetjew M."/>
            <person name="Finn R."/>
            <person name="Kale V."/>
            <person name="Holt S."/>
            <person name="Cochrane G."/>
            <person name="Meng A."/>
            <person name="Brown T."/>
            <person name="Cohen L."/>
        </authorList>
    </citation>
    <scope>NUCLEOTIDE SEQUENCE</scope>
    <source>
        <strain evidence="4">CCMP1205</strain>
    </source>
</reference>
<dbReference type="Pfam" id="PF04603">
    <property type="entry name" value="Mog1"/>
    <property type="match status" value="1"/>
</dbReference>
<evidence type="ECO:0000256" key="3">
    <source>
        <dbReference type="ARBA" id="ARBA00022927"/>
    </source>
</evidence>
<name>A0A7S2T2K9_9CHLO</name>
<dbReference type="Gene3D" id="3.40.1000.10">
    <property type="entry name" value="Mog1/PsbP, alpha/beta/alpha sandwich"/>
    <property type="match status" value="1"/>
</dbReference>
<evidence type="ECO:0000313" key="4">
    <source>
        <dbReference type="EMBL" id="CAD9716922.1"/>
    </source>
</evidence>
<dbReference type="GO" id="GO:0031267">
    <property type="term" value="F:small GTPase binding"/>
    <property type="evidence" value="ECO:0007669"/>
    <property type="project" value="TreeGrafter"/>
</dbReference>
<evidence type="ECO:0000256" key="1">
    <source>
        <dbReference type="ARBA" id="ARBA00010307"/>
    </source>
</evidence>
<accession>A0A7S2T2K9</accession>
<comment type="similarity">
    <text evidence="1">Belongs to the MOG1 family.</text>
</comment>
<dbReference type="AlphaFoldDB" id="A0A7S2T2K9"/>
<dbReference type="InterPro" id="IPR016123">
    <property type="entry name" value="Mog1/PsbP_a/b/a-sand"/>
</dbReference>
<keyword evidence="3" id="KW-0653">Protein transport</keyword>
<gene>
    <name evidence="4" type="ORF">CPRI1469_LOCUS5782</name>
</gene>
<dbReference type="PANTHER" id="PTHR15837:SF0">
    <property type="entry name" value="RAN GUANINE NUCLEOTIDE RELEASE FACTOR"/>
    <property type="match status" value="1"/>
</dbReference>
<dbReference type="GO" id="GO:0005634">
    <property type="term" value="C:nucleus"/>
    <property type="evidence" value="ECO:0007669"/>
    <property type="project" value="TreeGrafter"/>
</dbReference>
<dbReference type="EMBL" id="HBHL01008722">
    <property type="protein sequence ID" value="CAD9716922.1"/>
    <property type="molecule type" value="Transcribed_RNA"/>
</dbReference>
<sequence>MGREGRLEERPLYGGMITMKVPGGMKDLSEYRQVPDHQECFAEPETDRSLIVEIVEYEKEVHAKGCEHAALFHFRDLAKANEAVGCTESPVIETGYREALCPGSLTPMSQVTLLFGVQGIAKDKDKAEAANQVHLCLCDIAIPEYETEVLVTMNTPLAISEKSSSFGKVEGAAGSSKGERERLVRDAVEAFKDVVASFKVVDYRLFGHG</sequence>
<evidence type="ECO:0000256" key="2">
    <source>
        <dbReference type="ARBA" id="ARBA00022448"/>
    </source>
</evidence>
<dbReference type="GO" id="GO:0005085">
    <property type="term" value="F:guanyl-nucleotide exchange factor activity"/>
    <property type="evidence" value="ECO:0007669"/>
    <property type="project" value="TreeGrafter"/>
</dbReference>
<dbReference type="PANTHER" id="PTHR15837">
    <property type="entry name" value="RAN GUANINE NUCLEOTIDE RELEASE FACTOR"/>
    <property type="match status" value="1"/>
</dbReference>
<keyword evidence="2" id="KW-0813">Transport</keyword>
<organism evidence="4">
    <name type="scientific">Chloropicon primus</name>
    <dbReference type="NCBI Taxonomy" id="1764295"/>
    <lineage>
        <taxon>Eukaryota</taxon>
        <taxon>Viridiplantae</taxon>
        <taxon>Chlorophyta</taxon>
        <taxon>Chloropicophyceae</taxon>
        <taxon>Chloropicales</taxon>
        <taxon>Chloropicaceae</taxon>
        <taxon>Chloropicon</taxon>
    </lineage>
</organism>
<dbReference type="SUPFAM" id="SSF55724">
    <property type="entry name" value="Mog1p/PsbP-like"/>
    <property type="match status" value="1"/>
</dbReference>